<accession>A0A9P7VL95</accession>
<keyword evidence="2" id="KW-1185">Reference proteome</keyword>
<protein>
    <recommendedName>
        <fullName evidence="3">Heterokaryon incompatibility domain-containing protein</fullName>
    </recommendedName>
</protein>
<evidence type="ECO:0000313" key="1">
    <source>
        <dbReference type="EMBL" id="KAG7442779.1"/>
    </source>
</evidence>
<dbReference type="GeneID" id="66102974"/>
<dbReference type="AlphaFoldDB" id="A0A9P7VL95"/>
<reference evidence="1" key="1">
    <citation type="submission" date="2020-11" db="EMBL/GenBank/DDBJ databases">
        <title>Adaptations for nitrogen fixation in a non-lichenized fungal sporocarp promotes dispersal by wood-feeding termites.</title>
        <authorList>
            <consortium name="DOE Joint Genome Institute"/>
            <person name="Koch R.A."/>
            <person name="Yoon G."/>
            <person name="Arayal U."/>
            <person name="Lail K."/>
            <person name="Amirebrahimi M."/>
            <person name="Labutti K."/>
            <person name="Lipzen A."/>
            <person name="Riley R."/>
            <person name="Barry K."/>
            <person name="Henrissat B."/>
            <person name="Grigoriev I.V."/>
            <person name="Herr J.R."/>
            <person name="Aime M.C."/>
        </authorList>
    </citation>
    <scope>NUCLEOTIDE SEQUENCE</scope>
    <source>
        <strain evidence="1">MCA 3950</strain>
    </source>
</reference>
<dbReference type="Proteomes" id="UP000812287">
    <property type="component" value="Unassembled WGS sequence"/>
</dbReference>
<organism evidence="1 2">
    <name type="scientific">Guyanagaster necrorhizus</name>
    <dbReference type="NCBI Taxonomy" id="856835"/>
    <lineage>
        <taxon>Eukaryota</taxon>
        <taxon>Fungi</taxon>
        <taxon>Dikarya</taxon>
        <taxon>Basidiomycota</taxon>
        <taxon>Agaricomycotina</taxon>
        <taxon>Agaricomycetes</taxon>
        <taxon>Agaricomycetidae</taxon>
        <taxon>Agaricales</taxon>
        <taxon>Marasmiineae</taxon>
        <taxon>Physalacriaceae</taxon>
        <taxon>Guyanagaster</taxon>
    </lineage>
</organism>
<dbReference type="RefSeq" id="XP_043036279.1">
    <property type="nucleotide sequence ID" value="XM_043180678.1"/>
</dbReference>
<name>A0A9P7VL95_9AGAR</name>
<dbReference type="OrthoDB" id="5418601at2759"/>
<proteinExistence type="predicted"/>
<evidence type="ECO:0000313" key="2">
    <source>
        <dbReference type="Proteomes" id="UP000812287"/>
    </source>
</evidence>
<sequence length="686" mass="78541">MINDHLAGDIAHSSDAFPSPGDYEFHLLARMSRCYGTFLTSYTEAGRDEWSIKIPLQRAYTGTKPAIPSSLADTPCATLGVQGILDELNATLGTSYTLDIPTLSSVLEDCIKSDYDFGTAYGRLRWAWENDIYPEQPHEWTIRDRLCRSEDWDREERRGALVGNRIVNVWLPPRRVWDLCANRVVPWWSIRGNINNWPRPISHAWVDVKDRVEVWTAINGKEWPVPIPKDTSLDLIRIEMLNLGAEYAWLDVLCLRQEGGLRDDLRVEEWKLDMPTLGCVYNEIQARPKVVIYLSGLGRPLSLKAGDLQNDRCWFRRAQTLQEIGDSDRIIAGDTPDGPLHRVKQIEKKENSKGEMLKGFHSYLRSFEQERRQYPHMIQESVQIHLDGMDRSITIKASHLASHRWCKRVWTLKEISNEKKEIVEGDTPNGLLHIKPMDGGNYEDEEILAKFHEQLESLNSERGLFGSLASMQKRVSTNPGEKVAGLAFCLLFNELPAYDGNQPPEDAWNGLTNTMNAWQRSGLFFLYPEPGNASKKWRPSWDQVMTRRLPADSRSLVELNCDDKADVDWYNGFCIGKAFVRGLSVGCTEGGDRHGELIVKDAHGSTHMFTIIATHQYPIPEDTYALLGSYSEPLKSNGAMQYWVVGRLLPEQRFEKLSVFRMTDWDEIVRLERLEIVKKNVKTYLL</sequence>
<dbReference type="EMBL" id="MU250549">
    <property type="protein sequence ID" value="KAG7442779.1"/>
    <property type="molecule type" value="Genomic_DNA"/>
</dbReference>
<gene>
    <name evidence="1" type="ORF">BT62DRAFT_374040</name>
</gene>
<evidence type="ECO:0008006" key="3">
    <source>
        <dbReference type="Google" id="ProtNLM"/>
    </source>
</evidence>
<comment type="caution">
    <text evidence="1">The sequence shown here is derived from an EMBL/GenBank/DDBJ whole genome shotgun (WGS) entry which is preliminary data.</text>
</comment>